<evidence type="ECO:0000313" key="2">
    <source>
        <dbReference type="EMBL" id="TVT51672.1"/>
    </source>
</evidence>
<comment type="caution">
    <text evidence="2">The sequence shown here is derived from an EMBL/GenBank/DDBJ whole genome shotgun (WGS) entry which is preliminary data.</text>
</comment>
<dbReference type="InterPro" id="IPR029058">
    <property type="entry name" value="AB_hydrolase_fold"/>
</dbReference>
<accession>A0A558CSL7</accession>
<dbReference type="SUPFAM" id="SSF53474">
    <property type="entry name" value="alpha/beta-Hydrolases"/>
    <property type="match status" value="1"/>
</dbReference>
<dbReference type="InterPro" id="IPR051044">
    <property type="entry name" value="MAG_DAG_Lipase"/>
</dbReference>
<dbReference type="Proteomes" id="UP000317355">
    <property type="component" value="Unassembled WGS sequence"/>
</dbReference>
<dbReference type="GO" id="GO:0016787">
    <property type="term" value="F:hydrolase activity"/>
    <property type="evidence" value="ECO:0007669"/>
    <property type="project" value="UniProtKB-KW"/>
</dbReference>
<keyword evidence="2" id="KW-0378">Hydrolase</keyword>
<name>A0A558CSL7_9GAMM</name>
<proteinExistence type="predicted"/>
<dbReference type="STRING" id="1543721.AAY24_17720"/>
<feature type="domain" description="Serine aminopeptidase S33" evidence="1">
    <location>
        <begin position="561"/>
        <end position="779"/>
    </location>
</feature>
<protein>
    <submittedName>
        <fullName evidence="2">Alpha/beta fold hydrolase</fullName>
    </submittedName>
</protein>
<dbReference type="InterPro" id="IPR022742">
    <property type="entry name" value="Hydrolase_4"/>
</dbReference>
<dbReference type="PRINTS" id="PR00111">
    <property type="entry name" value="ABHYDROLASE"/>
</dbReference>
<organism evidence="2 3">
    <name type="scientific">Sedimenticola thiotaurini</name>
    <dbReference type="NCBI Taxonomy" id="1543721"/>
    <lineage>
        <taxon>Bacteria</taxon>
        <taxon>Pseudomonadati</taxon>
        <taxon>Pseudomonadota</taxon>
        <taxon>Gammaproteobacteria</taxon>
        <taxon>Chromatiales</taxon>
        <taxon>Sedimenticolaceae</taxon>
        <taxon>Sedimenticola</taxon>
    </lineage>
</organism>
<evidence type="ECO:0000313" key="3">
    <source>
        <dbReference type="Proteomes" id="UP000317355"/>
    </source>
</evidence>
<feature type="non-terminal residue" evidence="2">
    <location>
        <position position="817"/>
    </location>
</feature>
<dbReference type="Pfam" id="PF12146">
    <property type="entry name" value="Hydrolase_4"/>
    <property type="match status" value="1"/>
</dbReference>
<reference evidence="2 3" key="1">
    <citation type="submission" date="2019-07" db="EMBL/GenBank/DDBJ databases">
        <title>The pathways for chlorine oxyanion respiration interact through the shared metabolite chlorate.</title>
        <authorList>
            <person name="Barnum T.P."/>
            <person name="Cheng Y."/>
            <person name="Hill K.A."/>
            <person name="Lucas L.N."/>
            <person name="Carlson H.K."/>
            <person name="Coates J.D."/>
        </authorList>
    </citation>
    <scope>NUCLEOTIDE SEQUENCE [LARGE SCALE GENOMIC DNA]</scope>
    <source>
        <strain evidence="2">BK-3</strain>
    </source>
</reference>
<dbReference type="PANTHER" id="PTHR11614">
    <property type="entry name" value="PHOSPHOLIPASE-RELATED"/>
    <property type="match status" value="1"/>
</dbReference>
<dbReference type="EMBL" id="VMRY01000085">
    <property type="protein sequence ID" value="TVT51672.1"/>
    <property type="molecule type" value="Genomic_DNA"/>
</dbReference>
<evidence type="ECO:0000259" key="1">
    <source>
        <dbReference type="Pfam" id="PF12146"/>
    </source>
</evidence>
<gene>
    <name evidence="2" type="ORF">FHK82_15120</name>
</gene>
<dbReference type="AlphaFoldDB" id="A0A558CSL7"/>
<dbReference type="Gene3D" id="3.40.50.1820">
    <property type="entry name" value="alpha/beta hydrolase"/>
    <property type="match status" value="1"/>
</dbReference>
<sequence>MRRGRAYTFTYGDGVPLYPLLTITRQTTGKVIIRGGPDLTDRQDEVKINISTYEWSVRLFSTLRRLLSVNIKMHHDRGQVAEGEIFLFNHFARFETFIPQYLIYQESGAYCRSVAASEFFQGDDALTNYLLSVGAVPHNHPRLIAYLAEEILRGRKVIIFPEGGMVKDRRSQDRKGRYSIYSRTALERRKHHTGAAVLSLAVDILKQSIQLAFEQNDQCQIDHWMKRLEFNDPLLLQNAANRPSTIVPANITFYPMRVSDNLLHSGFELINKGISRRLSEELLIEGNILLKNTDMDIHLGDILYSRDYWSWWVKPIVKQLAPDMKSLDELLLRENAHPNIKHRLLTSRLRQNALRLRNDYMKAIYSEVTINLSHIASLIIYYLLEKNQTAISSDLFHRTLYLAVKSVQKIPNINLHRSLQDSSCYGELAIGECAGLDQFFLTASQLELIEHENDRYLFMPKLCKDHEFDQIRLENMIEVYANEARPVTGLTQLIGHSINQAQHIDPRQMAALLFDDEIQSYHWDKKQFSKPRHQEINNKETATESAEPLLIVPKNPNPLGIVLVHGFLASPAEVFSFAEKLGHLGFTVIAPRLKGHGTSPWDLRERSWKEWLASVQRAYRIMQHYCEDICLIGFSTGGALSLLAAAEQPDGLAGVVAISTPVKFRNKNMIFVPLVHHANRLMRWLPSYEGIMPFRHNNTEHPEINYSTMPLHSLFELRLMVTQLTKQLADIHCPTLLLQGDEDPVVVPDSARRVYEKISSKEKSLEIIQSNRHGILNENIGNTQGIIIQYLKGLNSRFTNTAIETTVVEPAKQKLVV</sequence>
<dbReference type="InterPro" id="IPR000073">
    <property type="entry name" value="AB_hydrolase_1"/>
</dbReference>